<proteinExistence type="predicted"/>
<evidence type="ECO:0000313" key="2">
    <source>
        <dbReference type="Proteomes" id="UP001497480"/>
    </source>
</evidence>
<reference evidence="1 2" key="1">
    <citation type="submission" date="2024-03" db="EMBL/GenBank/DDBJ databases">
        <authorList>
            <person name="Martinez-Hernandez J."/>
        </authorList>
    </citation>
    <scope>NUCLEOTIDE SEQUENCE [LARGE SCALE GENOMIC DNA]</scope>
</reference>
<keyword evidence="2" id="KW-1185">Reference proteome</keyword>
<sequence>MASSPKATMKRFYCQIQCLNILKKLRVKTQKCICSPSNHPLAFKCAKHRSVTARVQKSLSPRYTSNNMILLKTAMKNSMLKMGNKRLLMKINLYLVVKIKELVLSAFKSEEKER</sequence>
<dbReference type="AlphaFoldDB" id="A0AAV1X0U4"/>
<name>A0AAV1X0U4_LUPLU</name>
<evidence type="ECO:0000313" key="1">
    <source>
        <dbReference type="EMBL" id="CAL0315285.1"/>
    </source>
</evidence>
<dbReference type="Proteomes" id="UP001497480">
    <property type="component" value="Unassembled WGS sequence"/>
</dbReference>
<accession>A0AAV1X0U4</accession>
<dbReference type="EMBL" id="CAXHTB010000011">
    <property type="protein sequence ID" value="CAL0315285.1"/>
    <property type="molecule type" value="Genomic_DNA"/>
</dbReference>
<organism evidence="1 2">
    <name type="scientific">Lupinus luteus</name>
    <name type="common">European yellow lupine</name>
    <dbReference type="NCBI Taxonomy" id="3873"/>
    <lineage>
        <taxon>Eukaryota</taxon>
        <taxon>Viridiplantae</taxon>
        <taxon>Streptophyta</taxon>
        <taxon>Embryophyta</taxon>
        <taxon>Tracheophyta</taxon>
        <taxon>Spermatophyta</taxon>
        <taxon>Magnoliopsida</taxon>
        <taxon>eudicotyledons</taxon>
        <taxon>Gunneridae</taxon>
        <taxon>Pentapetalae</taxon>
        <taxon>rosids</taxon>
        <taxon>fabids</taxon>
        <taxon>Fabales</taxon>
        <taxon>Fabaceae</taxon>
        <taxon>Papilionoideae</taxon>
        <taxon>50 kb inversion clade</taxon>
        <taxon>genistoids sensu lato</taxon>
        <taxon>core genistoids</taxon>
        <taxon>Genisteae</taxon>
        <taxon>Lupinus</taxon>
    </lineage>
</organism>
<gene>
    <name evidence="1" type="ORF">LLUT_LOCUS16345</name>
</gene>
<protein>
    <submittedName>
        <fullName evidence="1">Uncharacterized protein</fullName>
    </submittedName>
</protein>
<comment type="caution">
    <text evidence="1">The sequence shown here is derived from an EMBL/GenBank/DDBJ whole genome shotgun (WGS) entry which is preliminary data.</text>
</comment>